<feature type="compositionally biased region" description="Basic and acidic residues" evidence="1">
    <location>
        <begin position="12"/>
        <end position="29"/>
    </location>
</feature>
<evidence type="ECO:0000313" key="3">
    <source>
        <dbReference type="Proteomes" id="UP001152747"/>
    </source>
</evidence>
<feature type="compositionally biased region" description="Basic residues" evidence="1">
    <location>
        <begin position="69"/>
        <end position="87"/>
    </location>
</feature>
<proteinExistence type="predicted"/>
<dbReference type="AlphaFoldDB" id="A0A9P1J525"/>
<evidence type="ECO:0000256" key="1">
    <source>
        <dbReference type="SAM" id="MobiDB-lite"/>
    </source>
</evidence>
<dbReference type="Proteomes" id="UP001152747">
    <property type="component" value="Unassembled WGS sequence"/>
</dbReference>
<organism evidence="2 3">
    <name type="scientific">Caenorhabditis angaria</name>
    <dbReference type="NCBI Taxonomy" id="860376"/>
    <lineage>
        <taxon>Eukaryota</taxon>
        <taxon>Metazoa</taxon>
        <taxon>Ecdysozoa</taxon>
        <taxon>Nematoda</taxon>
        <taxon>Chromadorea</taxon>
        <taxon>Rhabditida</taxon>
        <taxon>Rhabditina</taxon>
        <taxon>Rhabditomorpha</taxon>
        <taxon>Rhabditoidea</taxon>
        <taxon>Rhabditidae</taxon>
        <taxon>Peloderinae</taxon>
        <taxon>Caenorhabditis</taxon>
    </lineage>
</organism>
<reference evidence="2" key="1">
    <citation type="submission" date="2022-11" db="EMBL/GenBank/DDBJ databases">
        <authorList>
            <person name="Kikuchi T."/>
        </authorList>
    </citation>
    <scope>NUCLEOTIDE SEQUENCE</scope>
    <source>
        <strain evidence="2">PS1010</strain>
    </source>
</reference>
<protein>
    <submittedName>
        <fullName evidence="2">Uncharacterized protein</fullName>
    </submittedName>
</protein>
<feature type="compositionally biased region" description="Gly residues" evidence="1">
    <location>
        <begin position="388"/>
        <end position="417"/>
    </location>
</feature>
<comment type="caution">
    <text evidence="2">The sequence shown here is derived from an EMBL/GenBank/DDBJ whole genome shotgun (WGS) entry which is preliminary data.</text>
</comment>
<gene>
    <name evidence="2" type="ORF">CAMP_LOCUS19089</name>
</gene>
<accession>A0A9P1J525</accession>
<feature type="compositionally biased region" description="Basic and acidic residues" evidence="1">
    <location>
        <begin position="110"/>
        <end position="128"/>
    </location>
</feature>
<sequence>MAPALRKRVPPNRKEEEKKEEERRKEEEKKKKKTGKKLEKAGNAVVNAVKEASKRAGKKIKTIVQNKPKGLKPKKRGAKKVVKKRRNERLPENVDENPAENVDENPAENAPREEQERAFNGEAEFARAERRRRRSRTKTQNNIRAQNLLARNSPRIPFMLNITQSGSENEDEIDDINEDLGNLNIGGDNAPNGAAIVGNQEEENERVGNRGENDGNGVDQGVERGLDVGDNNVGNADIGQRDEDRNVGVGIAENAENNAGENADNIVNVGEPMGNAEEIPIEVEPVEVENSGVNGTKKKKAVKNYGLIRTRSGNDLNHTKNYIWQKRTPKKEEKNLEWLSLESRKLHKQYEPWRPRGGFGKKYDSSQFPKPGQIDYEAPEEDDDPNNGQGGQGGNGGNGGGNVGGGNGGGNENGQAN</sequence>
<name>A0A9P1J525_9PELO</name>
<feature type="compositionally biased region" description="Acidic residues" evidence="1">
    <location>
        <begin position="93"/>
        <end position="106"/>
    </location>
</feature>
<feature type="region of interest" description="Disordered" evidence="1">
    <location>
        <begin position="351"/>
        <end position="417"/>
    </location>
</feature>
<dbReference type="EMBL" id="CANHGI010000006">
    <property type="protein sequence ID" value="CAI5456452.1"/>
    <property type="molecule type" value="Genomic_DNA"/>
</dbReference>
<feature type="region of interest" description="Disordered" evidence="1">
    <location>
        <begin position="1"/>
        <end position="143"/>
    </location>
</feature>
<evidence type="ECO:0000313" key="2">
    <source>
        <dbReference type="EMBL" id="CAI5456452.1"/>
    </source>
</evidence>
<keyword evidence="3" id="KW-1185">Reference proteome</keyword>
<feature type="compositionally biased region" description="Basic residues" evidence="1">
    <location>
        <begin position="1"/>
        <end position="11"/>
    </location>
</feature>